<accession>A0A0A9CM48</accession>
<protein>
    <submittedName>
        <fullName evidence="2">Uncharacterized protein</fullName>
    </submittedName>
</protein>
<evidence type="ECO:0000256" key="1">
    <source>
        <dbReference type="SAM" id="Phobius"/>
    </source>
</evidence>
<reference evidence="2" key="1">
    <citation type="submission" date="2014-09" db="EMBL/GenBank/DDBJ databases">
        <authorList>
            <person name="Magalhaes I.L.F."/>
            <person name="Oliveira U."/>
            <person name="Santos F.R."/>
            <person name="Vidigal T.H.D.A."/>
            <person name="Brescovit A.D."/>
            <person name="Santos A.J."/>
        </authorList>
    </citation>
    <scope>NUCLEOTIDE SEQUENCE</scope>
    <source>
        <tissue evidence="2">Shoot tissue taken approximately 20 cm above the soil surface</tissue>
    </source>
</reference>
<name>A0A0A9CM48_ARUDO</name>
<keyword evidence="1" id="KW-0472">Membrane</keyword>
<sequence>MFGKIHEQLNVLFVTVKWGFSIHIGNQMEQLFFLILYFLQLSTCKVFLMKRLCRRFCTNKLVVVLFLHFLLSFPTSIAEPKMTQRMPTIMERFSWVCAARSTERITITMNTASTPRTASIFKRFLLVE</sequence>
<keyword evidence="1" id="KW-0812">Transmembrane</keyword>
<proteinExistence type="predicted"/>
<evidence type="ECO:0000313" key="2">
    <source>
        <dbReference type="EMBL" id="JAD76626.1"/>
    </source>
</evidence>
<dbReference type="EMBL" id="GBRH01221269">
    <property type="protein sequence ID" value="JAD76626.1"/>
    <property type="molecule type" value="Transcribed_RNA"/>
</dbReference>
<keyword evidence="1" id="KW-1133">Transmembrane helix</keyword>
<reference evidence="2" key="2">
    <citation type="journal article" date="2015" name="Data Brief">
        <title>Shoot transcriptome of the giant reed, Arundo donax.</title>
        <authorList>
            <person name="Barrero R.A."/>
            <person name="Guerrero F.D."/>
            <person name="Moolhuijzen P."/>
            <person name="Goolsby J.A."/>
            <person name="Tidwell J."/>
            <person name="Bellgard S.E."/>
            <person name="Bellgard M.I."/>
        </authorList>
    </citation>
    <scope>NUCLEOTIDE SEQUENCE</scope>
    <source>
        <tissue evidence="2">Shoot tissue taken approximately 20 cm above the soil surface</tissue>
    </source>
</reference>
<dbReference type="AlphaFoldDB" id="A0A0A9CM48"/>
<organism evidence="2">
    <name type="scientific">Arundo donax</name>
    <name type="common">Giant reed</name>
    <name type="synonym">Donax arundinaceus</name>
    <dbReference type="NCBI Taxonomy" id="35708"/>
    <lineage>
        <taxon>Eukaryota</taxon>
        <taxon>Viridiplantae</taxon>
        <taxon>Streptophyta</taxon>
        <taxon>Embryophyta</taxon>
        <taxon>Tracheophyta</taxon>
        <taxon>Spermatophyta</taxon>
        <taxon>Magnoliopsida</taxon>
        <taxon>Liliopsida</taxon>
        <taxon>Poales</taxon>
        <taxon>Poaceae</taxon>
        <taxon>PACMAD clade</taxon>
        <taxon>Arundinoideae</taxon>
        <taxon>Arundineae</taxon>
        <taxon>Arundo</taxon>
    </lineage>
</organism>
<feature type="transmembrane region" description="Helical" evidence="1">
    <location>
        <begin position="31"/>
        <end position="49"/>
    </location>
</feature>
<feature type="transmembrane region" description="Helical" evidence="1">
    <location>
        <begin position="61"/>
        <end position="78"/>
    </location>
</feature>